<dbReference type="RefSeq" id="WP_003647617.1">
    <property type="nucleotide sequence ID" value="NC_008530.1"/>
</dbReference>
<reference evidence="1 2" key="1">
    <citation type="journal article" date="2006" name="Proc. Natl. Acad. Sci. U.S.A.">
        <title>Comparative genomics of the lactic acid bacteria.</title>
        <authorList>
            <person name="Makarova K."/>
            <person name="Slesarev A."/>
            <person name="Wolf Y."/>
            <person name="Sorokin A."/>
            <person name="Mirkin B."/>
            <person name="Koonin E."/>
            <person name="Pavlov A."/>
            <person name="Pavlova N."/>
            <person name="Karamychev V."/>
            <person name="Polouchine N."/>
            <person name="Shakhova V."/>
            <person name="Grigoriev I."/>
            <person name="Lou Y."/>
            <person name="Rohksar D."/>
            <person name="Lucas S."/>
            <person name="Huang K."/>
            <person name="Goodstein D.M."/>
            <person name="Hawkins T."/>
            <person name="Plengvidhya V."/>
            <person name="Welker D."/>
            <person name="Hughes J."/>
            <person name="Goh Y."/>
            <person name="Benson A."/>
            <person name="Baldwin K."/>
            <person name="Lee J.H."/>
            <person name="Diaz-Muniz I."/>
            <person name="Dosti B."/>
            <person name="Smeianov V."/>
            <person name="Wechter W."/>
            <person name="Barabote R."/>
            <person name="Lorca G."/>
            <person name="Altermann E."/>
            <person name="Barrangou R."/>
            <person name="Ganesan B."/>
            <person name="Xie Y."/>
            <person name="Rawsthorne H."/>
            <person name="Tamir D."/>
            <person name="Parker C."/>
            <person name="Breidt F."/>
            <person name="Broadbent J."/>
            <person name="Hutkins R."/>
            <person name="O'Sullivan D."/>
            <person name="Steele J."/>
            <person name="Unlu G."/>
            <person name="Saier M."/>
            <person name="Klaenhammer T."/>
            <person name="Richardson P."/>
            <person name="Kozyavkin S."/>
            <person name="Weimer B."/>
            <person name="Mills D."/>
        </authorList>
    </citation>
    <scope>NUCLEOTIDE SEQUENCE [LARGE SCALE GENOMIC DNA]</scope>
    <source>
        <strain evidence="2">ATCC 33323 / DSM 20243 / BCRC 14619 / CIP 102991 / JCM 1131 / KCTC 3163 / NCIMB 11718 / NCTC 13722 / AM63</strain>
    </source>
</reference>
<dbReference type="AlphaFoldDB" id="A0A805ZWP4"/>
<evidence type="ECO:0000313" key="1">
    <source>
        <dbReference type="EMBL" id="ABJ59937.1"/>
    </source>
</evidence>
<dbReference type="KEGG" id="lga:LGAS_0540"/>
<sequence>MMKDIRKENIVKATTLSEEEMIEVVGGKAVNGFVNGNFSSRISLFCTFTKNDSKINE</sequence>
<gene>
    <name evidence="1" type="ordered locus">LGAS_0540</name>
</gene>
<protein>
    <submittedName>
        <fullName evidence="1">Lactacin F two-component system inducer peptide</fullName>
    </submittedName>
</protein>
<dbReference type="EMBL" id="CP000413">
    <property type="protein sequence ID" value="ABJ59937.1"/>
    <property type="molecule type" value="Genomic_DNA"/>
</dbReference>
<proteinExistence type="predicted"/>
<accession>A0A805ZWP4</accession>
<dbReference type="GeneID" id="29638728"/>
<evidence type="ECO:0000313" key="2">
    <source>
        <dbReference type="Proteomes" id="UP000000664"/>
    </source>
</evidence>
<name>A0A805ZWP4_LACGA</name>
<organism evidence="1 2">
    <name type="scientific">Lactobacillus gasseri (strain ATCC 33323 / DSM 20243 / BCRC 14619 / CIP 102991 / JCM 1131 / KCTC 3163 / NCIMB 11718 / NCTC 13722 / AM63)</name>
    <dbReference type="NCBI Taxonomy" id="324831"/>
    <lineage>
        <taxon>Bacteria</taxon>
        <taxon>Bacillati</taxon>
        <taxon>Bacillota</taxon>
        <taxon>Bacilli</taxon>
        <taxon>Lactobacillales</taxon>
        <taxon>Lactobacillaceae</taxon>
        <taxon>Lactobacillus</taxon>
    </lineage>
</organism>
<dbReference type="Proteomes" id="UP000000664">
    <property type="component" value="Chromosome"/>
</dbReference>